<accession>A0A291QBI4</accession>
<dbReference type="AlphaFoldDB" id="A0A291QBI4"/>
<feature type="transmembrane region" description="Helical" evidence="1">
    <location>
        <begin position="166"/>
        <end position="189"/>
    </location>
</feature>
<organism evidence="2 3">
    <name type="scientific">Streptomyces formicae</name>
    <dbReference type="NCBI Taxonomy" id="1616117"/>
    <lineage>
        <taxon>Bacteria</taxon>
        <taxon>Bacillati</taxon>
        <taxon>Actinomycetota</taxon>
        <taxon>Actinomycetes</taxon>
        <taxon>Kitasatosporales</taxon>
        <taxon>Streptomycetaceae</taxon>
        <taxon>Streptomyces</taxon>
    </lineage>
</organism>
<evidence type="ECO:0000313" key="3">
    <source>
        <dbReference type="Proteomes" id="UP000221011"/>
    </source>
</evidence>
<feature type="transmembrane region" description="Helical" evidence="1">
    <location>
        <begin position="119"/>
        <end position="146"/>
    </location>
</feature>
<proteinExistence type="predicted"/>
<keyword evidence="1 2" id="KW-0812">Transmembrane</keyword>
<dbReference type="EMBL" id="CP022685">
    <property type="protein sequence ID" value="ATL28823.1"/>
    <property type="molecule type" value="Genomic_DNA"/>
</dbReference>
<keyword evidence="1" id="KW-0472">Membrane</keyword>
<evidence type="ECO:0000256" key="1">
    <source>
        <dbReference type="SAM" id="Phobius"/>
    </source>
</evidence>
<feature type="transmembrane region" description="Helical" evidence="1">
    <location>
        <begin position="196"/>
        <end position="217"/>
    </location>
</feature>
<feature type="transmembrane region" description="Helical" evidence="1">
    <location>
        <begin position="79"/>
        <end position="98"/>
    </location>
</feature>
<reference evidence="2 3" key="1">
    <citation type="submission" date="2017-08" db="EMBL/GenBank/DDBJ databases">
        <title>Complete Genome Sequence of Streptomyces formicae KY5, the formicamycin producer.</title>
        <authorList>
            <person name="Holmes N.A."/>
            <person name="Devine R."/>
            <person name="Qin Z."/>
            <person name="Seipke R.F."/>
            <person name="Wilkinson B."/>
            <person name="Hutchings M.I."/>
        </authorList>
    </citation>
    <scope>NUCLEOTIDE SEQUENCE [LARGE SCALE GENOMIC DNA]</scope>
    <source>
        <strain evidence="2 3">KY5</strain>
    </source>
</reference>
<dbReference type="RefSeq" id="WP_098243421.1">
    <property type="nucleotide sequence ID" value="NZ_CP022685.1"/>
</dbReference>
<evidence type="ECO:0000313" key="2">
    <source>
        <dbReference type="EMBL" id="ATL28823.1"/>
    </source>
</evidence>
<keyword evidence="3" id="KW-1185">Reference proteome</keyword>
<keyword evidence="1" id="KW-1133">Transmembrane helix</keyword>
<dbReference type="Proteomes" id="UP000221011">
    <property type="component" value="Chromosome"/>
</dbReference>
<protein>
    <submittedName>
        <fullName evidence="2">Putative transmembrane transport protein</fullName>
    </submittedName>
</protein>
<feature type="transmembrane region" description="Helical" evidence="1">
    <location>
        <begin position="292"/>
        <end position="314"/>
    </location>
</feature>
<name>A0A291QBI4_9ACTN</name>
<feature type="transmembrane region" description="Helical" evidence="1">
    <location>
        <begin position="20"/>
        <end position="39"/>
    </location>
</feature>
<gene>
    <name evidence="2" type="ORF">KY5_3805</name>
</gene>
<dbReference type="KEGG" id="sfk:KY5_3805"/>
<sequence length="322" mass="34542">MSTLLHGPRRVDIRLHRTALLTGGTVLLTALAFTGWLRWAAHAYPEPVGRCASNGTCDTFLGFTSARDMLYISMDKGSLGMLLLPALIGAFVAGPLIGREMESGVYKLSWTQSVSPACWLASKLTTAVALAVGGTLFLMAVLQLGTGNALGDRTNFHWADRGIYEATGPVLLAYGLLGVAVGAAVGLLVRRTLLAASLTTLVTGGVLLLCGNVRWGLFPTRTITAPAPSRDWWLDVPQPFDYFAVDQGVTNAAGDRFIARHCLPKPLSGYSCPTDTKVTGAFMDYHPKSHFWYVQLIETGIILALAAAATYAAFRILRRRAA</sequence>